<dbReference type="PANTHER" id="PTHR37474:SF1">
    <property type="entry name" value="2'-5' RNA LIGASE FAMILY PROTEIN"/>
    <property type="match status" value="1"/>
</dbReference>
<proteinExistence type="predicted"/>
<feature type="compositionally biased region" description="Low complexity" evidence="1">
    <location>
        <begin position="31"/>
        <end position="53"/>
    </location>
</feature>
<dbReference type="VEuPathDB" id="AmoebaDB:NF0123030"/>
<dbReference type="VEuPathDB" id="AmoebaDB:FDP41_012588"/>
<dbReference type="EMBL" id="VFQX01000015">
    <property type="protein sequence ID" value="KAF0981328.1"/>
    <property type="molecule type" value="Genomic_DNA"/>
</dbReference>
<feature type="region of interest" description="Disordered" evidence="1">
    <location>
        <begin position="200"/>
        <end position="236"/>
    </location>
</feature>
<dbReference type="Pfam" id="PF13563">
    <property type="entry name" value="2_5_RNA_ligase2"/>
    <property type="match status" value="1"/>
</dbReference>
<dbReference type="OMA" id="KEIFPQC"/>
<feature type="compositionally biased region" description="Low complexity" evidence="1">
    <location>
        <begin position="1"/>
        <end position="23"/>
    </location>
</feature>
<dbReference type="SUPFAM" id="SSF55144">
    <property type="entry name" value="LigT-like"/>
    <property type="match status" value="1"/>
</dbReference>
<evidence type="ECO:0000313" key="3">
    <source>
        <dbReference type="Proteomes" id="UP000444721"/>
    </source>
</evidence>
<comment type="caution">
    <text evidence="2">The sequence shown here is derived from an EMBL/GenBank/DDBJ whole genome shotgun (WGS) entry which is preliminary data.</text>
</comment>
<protein>
    <submittedName>
        <fullName evidence="2">Uncharacterized protein</fullName>
    </submittedName>
</protein>
<feature type="region of interest" description="Disordered" evidence="1">
    <location>
        <begin position="1"/>
        <end position="53"/>
    </location>
</feature>
<dbReference type="RefSeq" id="XP_044566041.1">
    <property type="nucleotide sequence ID" value="XM_044703123.1"/>
</dbReference>
<gene>
    <name evidence="2" type="ORF">FDP41_012588</name>
</gene>
<dbReference type="OrthoDB" id="10263155at2759"/>
<dbReference type="PANTHER" id="PTHR37474">
    <property type="entry name" value="RNA LIGASE/CYCLIC NUCLEOTIDE PHOSPHODIESTERASE"/>
    <property type="match status" value="1"/>
</dbReference>
<reference evidence="2 3" key="1">
    <citation type="journal article" date="2019" name="Sci. Rep.">
        <title>Nanopore sequencing improves the draft genome of the human pathogenic amoeba Naegleria fowleri.</title>
        <authorList>
            <person name="Liechti N."/>
            <person name="Schurch N."/>
            <person name="Bruggmann R."/>
            <person name="Wittwer M."/>
        </authorList>
    </citation>
    <scope>NUCLEOTIDE SEQUENCE [LARGE SCALE GENOMIC DNA]</scope>
    <source>
        <strain evidence="2 3">ATCC 30894</strain>
    </source>
</reference>
<evidence type="ECO:0000256" key="1">
    <source>
        <dbReference type="SAM" id="MobiDB-lite"/>
    </source>
</evidence>
<dbReference type="VEuPathDB" id="AmoebaDB:NfTy_024170"/>
<dbReference type="AlphaFoldDB" id="A0A6A5C684"/>
<organism evidence="2 3">
    <name type="scientific">Naegleria fowleri</name>
    <name type="common">Brain eating amoeba</name>
    <dbReference type="NCBI Taxonomy" id="5763"/>
    <lineage>
        <taxon>Eukaryota</taxon>
        <taxon>Discoba</taxon>
        <taxon>Heterolobosea</taxon>
        <taxon>Tetramitia</taxon>
        <taxon>Eutetramitia</taxon>
        <taxon>Vahlkampfiidae</taxon>
        <taxon>Naegleria</taxon>
    </lineage>
</organism>
<evidence type="ECO:0000313" key="2">
    <source>
        <dbReference type="EMBL" id="KAF0981328.1"/>
    </source>
</evidence>
<feature type="compositionally biased region" description="Polar residues" evidence="1">
    <location>
        <begin position="200"/>
        <end position="211"/>
    </location>
</feature>
<sequence>MSLKNKSSSSLKQQQTSSKSTLNHHSSRNHSTPTPSSKSSSSSSTPNSSSSLKNTSLLSDPFLQTCSMTKQSACCILIPSSSSSTNDNDSTNTSCSLLFDHIQHLRQEWDKSFSRWEPHLNLLYPFIHKKNFFRAKQCIEQAIQEHSIEKFRVDFPPHHVYCREFSKFVMTSPCEQAQLEQFQKIYRVLKEIFPQCSSTGSSLQEHASTGRSLSSSSSSSKEEEEGNHEEFHPHLTLGQLSNSNLANVKSKHARKATSQNSDDNENEFEKLKQAWMGGSFEATEIVFLWRENVEDPFHVAERISLL</sequence>
<dbReference type="GeneID" id="68119803"/>
<dbReference type="InterPro" id="IPR009097">
    <property type="entry name" value="Cyclic_Pdiesterase"/>
</dbReference>
<dbReference type="Proteomes" id="UP000444721">
    <property type="component" value="Unassembled WGS sequence"/>
</dbReference>
<keyword evidence="3" id="KW-1185">Reference proteome</keyword>
<accession>A0A6A5C684</accession>
<dbReference type="Gene3D" id="3.90.1140.10">
    <property type="entry name" value="Cyclic phosphodiesterase"/>
    <property type="match status" value="1"/>
</dbReference>
<name>A0A6A5C684_NAEFO</name>